<evidence type="ECO:0000313" key="1">
    <source>
        <dbReference type="EMBL" id="CAG8569646.1"/>
    </source>
</evidence>
<feature type="non-terminal residue" evidence="1">
    <location>
        <position position="701"/>
    </location>
</feature>
<evidence type="ECO:0000313" key="2">
    <source>
        <dbReference type="Proteomes" id="UP000789702"/>
    </source>
</evidence>
<name>A0ACA9M8P3_9GLOM</name>
<keyword evidence="2" id="KW-1185">Reference proteome</keyword>
<comment type="caution">
    <text evidence="1">The sequence shown here is derived from an EMBL/GenBank/DDBJ whole genome shotgun (WGS) entry which is preliminary data.</text>
</comment>
<proteinExistence type="predicted"/>
<organism evidence="1 2">
    <name type="scientific">Dentiscutata heterogama</name>
    <dbReference type="NCBI Taxonomy" id="1316150"/>
    <lineage>
        <taxon>Eukaryota</taxon>
        <taxon>Fungi</taxon>
        <taxon>Fungi incertae sedis</taxon>
        <taxon>Mucoromycota</taxon>
        <taxon>Glomeromycotina</taxon>
        <taxon>Glomeromycetes</taxon>
        <taxon>Diversisporales</taxon>
        <taxon>Gigasporaceae</taxon>
        <taxon>Dentiscutata</taxon>
    </lineage>
</organism>
<dbReference type="EMBL" id="CAJVPU010007184">
    <property type="protein sequence ID" value="CAG8569646.1"/>
    <property type="molecule type" value="Genomic_DNA"/>
</dbReference>
<gene>
    <name evidence="1" type="ORF">DHETER_LOCUS6001</name>
</gene>
<protein>
    <submittedName>
        <fullName evidence="1">6528_t:CDS:1</fullName>
    </submittedName>
</protein>
<dbReference type="Proteomes" id="UP000789702">
    <property type="component" value="Unassembled WGS sequence"/>
</dbReference>
<reference evidence="1" key="1">
    <citation type="submission" date="2021-06" db="EMBL/GenBank/DDBJ databases">
        <authorList>
            <person name="Kallberg Y."/>
            <person name="Tangrot J."/>
            <person name="Rosling A."/>
        </authorList>
    </citation>
    <scope>NUCLEOTIDE SEQUENCE</scope>
    <source>
        <strain evidence="1">IL203A</strain>
    </source>
</reference>
<accession>A0ACA9M8P3</accession>
<sequence>MVDMADYPYIFDTKRPHPKEKAIEVIREIPEFSVQYIKSLFPIFSWIHYYNLTWLISDVIAGITVGLVVIPQSMGYAKIATLPVEYGLYSSFVGVSLYCFFATSKDMTIGPTAVMSLLIGQTIDSILKVSTEYTNTTIAATFSLLTGFVALVLGLFRLGFVVDFIPAPVVAGFTTGSAINIAVGQQKHVASCIAGLLGISGVDNKQATYLVLGNTLRALGQTKVDAILGLLGLLFLYTIKYGCSYLSQRYPNREKIFFFFGISRNCLLVVISTFIAYLVNIGRTTSPISILKNVPSGFDHIGSPNLDSELLSLVAGSLPGISVVLILEHVAIARSFGRLNDYKKLIAIGATNAVGSFFGAFPATGSFSRSAIKAKSGVRTPLAGVYTGALVILSLYVLTPAFYYIPNASLSAIIIHAVLNLISGPAYIKQLWKIQFWDFIVFVLGVVFNFFFNVEIGIYVSTGFALVLLLMRLARPRFVALGRLEIASSKNNDDSSKQFAYVPLCPMFQTAQSPPDGILIFRFDESLTYPNSSYVEDQIVNYIKSHTRRSANIAEKVGDRPWNDAGDNYKNKAAENSKLPKLNAIVFDFSAVSTIDSTGVQALVDIKKNLDRYTGDVIEYHFANILNEQIQRALIVVGFGEPKQKKFLIDVGIQSAEEQSDENSDITPVEIEAPKEIVENTVRKKYLHLSLQEAITAATNG</sequence>